<evidence type="ECO:0000256" key="3">
    <source>
        <dbReference type="ARBA" id="ARBA00012313"/>
    </source>
</evidence>
<feature type="binding site" evidence="10">
    <location>
        <position position="47"/>
    </location>
    <ligand>
        <name>Ca(2+)</name>
        <dbReference type="ChEBI" id="CHEBI:29108"/>
        <label>1</label>
    </ligand>
</feature>
<keyword evidence="10" id="KW-0106">Calcium</keyword>
<dbReference type="EC" id="1.11.1.7" evidence="3"/>
<organism evidence="12 13">
    <name type="scientific">Punica granatum</name>
    <name type="common">Pomegranate</name>
    <dbReference type="NCBI Taxonomy" id="22663"/>
    <lineage>
        <taxon>Eukaryota</taxon>
        <taxon>Viridiplantae</taxon>
        <taxon>Streptophyta</taxon>
        <taxon>Embryophyta</taxon>
        <taxon>Tracheophyta</taxon>
        <taxon>Spermatophyta</taxon>
        <taxon>Magnoliopsida</taxon>
        <taxon>eudicotyledons</taxon>
        <taxon>Gunneridae</taxon>
        <taxon>Pentapetalae</taxon>
        <taxon>rosids</taxon>
        <taxon>malvids</taxon>
        <taxon>Myrtales</taxon>
        <taxon>Lythraceae</taxon>
        <taxon>Punica</taxon>
    </lineage>
</organism>
<feature type="binding site" evidence="10">
    <location>
        <position position="50"/>
    </location>
    <ligand>
        <name>Ca(2+)</name>
        <dbReference type="ChEBI" id="CHEBI:29108"/>
        <label>1</label>
    </ligand>
</feature>
<dbReference type="Proteomes" id="UP000197138">
    <property type="component" value="Unassembled WGS sequence"/>
</dbReference>
<dbReference type="GO" id="GO:0020037">
    <property type="term" value="F:heme binding"/>
    <property type="evidence" value="ECO:0007669"/>
    <property type="project" value="InterPro"/>
</dbReference>
<dbReference type="SUPFAM" id="SSF48113">
    <property type="entry name" value="Heme-dependent peroxidases"/>
    <property type="match status" value="1"/>
</dbReference>
<keyword evidence="6 10" id="KW-0479">Metal-binding</keyword>
<comment type="cofactor">
    <cofactor evidence="10">
        <name>Ca(2+)</name>
        <dbReference type="ChEBI" id="CHEBI:29108"/>
    </cofactor>
    <text evidence="10">Binds 2 calcium ions per subunit.</text>
</comment>
<name>A0A218XGQ6_PUNGR</name>
<proteinExistence type="predicted"/>
<dbReference type="PANTHER" id="PTHR31388">
    <property type="entry name" value="PEROXIDASE 72-RELATED"/>
    <property type="match status" value="1"/>
</dbReference>
<evidence type="ECO:0000256" key="8">
    <source>
        <dbReference type="ARBA" id="ARBA00023004"/>
    </source>
</evidence>
<dbReference type="PANTHER" id="PTHR31388:SF5">
    <property type="entry name" value="PEROXIDASE"/>
    <property type="match status" value="1"/>
</dbReference>
<keyword evidence="4" id="KW-0575">Peroxidase</keyword>
<sequence>MSAGYLYPQFYHFECPRTQEIVNSVGAKAVAEEVHMVASLLWFHFHDRFVEARGPNWEVPLGRRDSRKANLSVSNNDIPVPNETFTTVLNKFN</sequence>
<dbReference type="InterPro" id="IPR000823">
    <property type="entry name" value="Peroxidase_pln"/>
</dbReference>
<evidence type="ECO:0000256" key="10">
    <source>
        <dbReference type="PIRSR" id="PIRSR600823-3"/>
    </source>
</evidence>
<gene>
    <name evidence="12" type="ORF">CDL15_Pgr004080</name>
</gene>
<dbReference type="EMBL" id="MTKT01001810">
    <property type="protein sequence ID" value="OWM83651.1"/>
    <property type="molecule type" value="Genomic_DNA"/>
</dbReference>
<evidence type="ECO:0000256" key="6">
    <source>
        <dbReference type="ARBA" id="ARBA00022723"/>
    </source>
</evidence>
<evidence type="ECO:0000313" key="13">
    <source>
        <dbReference type="Proteomes" id="UP000197138"/>
    </source>
</evidence>
<evidence type="ECO:0000256" key="9">
    <source>
        <dbReference type="PIRSR" id="PIRSR600823-1"/>
    </source>
</evidence>
<dbReference type="GO" id="GO:0046872">
    <property type="term" value="F:metal ion binding"/>
    <property type="evidence" value="ECO:0007669"/>
    <property type="project" value="UniProtKB-KW"/>
</dbReference>
<evidence type="ECO:0000256" key="2">
    <source>
        <dbReference type="ARBA" id="ARBA00001970"/>
    </source>
</evidence>
<dbReference type="Gene3D" id="1.10.420.10">
    <property type="entry name" value="Peroxidase, domain 2"/>
    <property type="match status" value="1"/>
</dbReference>
<dbReference type="GO" id="GO:0006979">
    <property type="term" value="P:response to oxidative stress"/>
    <property type="evidence" value="ECO:0007669"/>
    <property type="project" value="InterPro"/>
</dbReference>
<comment type="catalytic activity">
    <reaction evidence="1">
        <text>2 a phenolic donor + H2O2 = 2 a phenolic radical donor + 2 H2O</text>
        <dbReference type="Rhea" id="RHEA:56136"/>
        <dbReference type="ChEBI" id="CHEBI:15377"/>
        <dbReference type="ChEBI" id="CHEBI:16240"/>
        <dbReference type="ChEBI" id="CHEBI:139520"/>
        <dbReference type="ChEBI" id="CHEBI:139521"/>
        <dbReference type="EC" id="1.11.1.7"/>
    </reaction>
</comment>
<dbReference type="AlphaFoldDB" id="A0A218XGQ6"/>
<accession>A0A218XGQ6</accession>
<evidence type="ECO:0000259" key="11">
    <source>
        <dbReference type="PROSITE" id="PS50873"/>
    </source>
</evidence>
<comment type="caution">
    <text evidence="12">The sequence shown here is derived from an EMBL/GenBank/DDBJ whole genome shotgun (WGS) entry which is preliminary data.</text>
</comment>
<evidence type="ECO:0000256" key="4">
    <source>
        <dbReference type="ARBA" id="ARBA00022559"/>
    </source>
</evidence>
<dbReference type="InterPro" id="IPR002016">
    <property type="entry name" value="Haem_peroxidase"/>
</dbReference>
<keyword evidence="8" id="KW-0408">Iron</keyword>
<reference evidence="13" key="1">
    <citation type="journal article" date="2017" name="Plant J.">
        <title>The pomegranate (Punica granatum L.) genome and the genomics of punicalagin biosynthesis.</title>
        <authorList>
            <person name="Qin G."/>
            <person name="Xu C."/>
            <person name="Ming R."/>
            <person name="Tang H."/>
            <person name="Guyot R."/>
            <person name="Kramer E.M."/>
            <person name="Hu Y."/>
            <person name="Yi X."/>
            <person name="Qi Y."/>
            <person name="Xu X."/>
            <person name="Gao Z."/>
            <person name="Pan H."/>
            <person name="Jian J."/>
            <person name="Tian Y."/>
            <person name="Yue Z."/>
            <person name="Xu Y."/>
        </authorList>
    </citation>
    <scope>NUCLEOTIDE SEQUENCE [LARGE SCALE GENOMIC DNA]</scope>
    <source>
        <strain evidence="13">cv. Dabenzi</strain>
    </source>
</reference>
<dbReference type="PROSITE" id="PS50873">
    <property type="entry name" value="PEROXIDASE_4"/>
    <property type="match status" value="1"/>
</dbReference>
<dbReference type="GO" id="GO:0140825">
    <property type="term" value="F:lactoperoxidase activity"/>
    <property type="evidence" value="ECO:0007669"/>
    <property type="project" value="UniProtKB-EC"/>
</dbReference>
<evidence type="ECO:0000256" key="5">
    <source>
        <dbReference type="ARBA" id="ARBA00022617"/>
    </source>
</evidence>
<keyword evidence="7" id="KW-0560">Oxidoreductase</keyword>
<keyword evidence="5" id="KW-0349">Heme</keyword>
<evidence type="ECO:0000256" key="1">
    <source>
        <dbReference type="ARBA" id="ARBA00000189"/>
    </source>
</evidence>
<dbReference type="Gene3D" id="1.10.520.10">
    <property type="match status" value="2"/>
</dbReference>
<protein>
    <recommendedName>
        <fullName evidence="3">peroxidase</fullName>
        <ecNumber evidence="3">1.11.1.7</ecNumber>
    </recommendedName>
</protein>
<comment type="cofactor">
    <cofactor evidence="2">
        <name>heme b</name>
        <dbReference type="ChEBI" id="CHEBI:60344"/>
    </cofactor>
</comment>
<feature type="active site" description="Proton acceptor" evidence="9">
    <location>
        <position position="46"/>
    </location>
</feature>
<feature type="domain" description="Plant heme peroxidase family profile" evidence="11">
    <location>
        <begin position="38"/>
        <end position="93"/>
    </location>
</feature>
<evidence type="ECO:0000313" key="12">
    <source>
        <dbReference type="EMBL" id="OWM83651.1"/>
    </source>
</evidence>
<dbReference type="InterPro" id="IPR010255">
    <property type="entry name" value="Haem_peroxidase_sf"/>
</dbReference>
<evidence type="ECO:0000256" key="7">
    <source>
        <dbReference type="ARBA" id="ARBA00023002"/>
    </source>
</evidence>